<dbReference type="SUPFAM" id="SSF56281">
    <property type="entry name" value="Metallo-hydrolase/oxidoreductase"/>
    <property type="match status" value="1"/>
</dbReference>
<dbReference type="InterPro" id="IPR001279">
    <property type="entry name" value="Metallo-B-lactamas"/>
</dbReference>
<feature type="domain" description="Metallo-beta-lactamase" evidence="5">
    <location>
        <begin position="47"/>
        <end position="245"/>
    </location>
</feature>
<proteinExistence type="inferred from homology"/>
<comment type="similarity">
    <text evidence="1">Belongs to the metallo-beta-lactamase superfamily.</text>
</comment>
<protein>
    <submittedName>
        <fullName evidence="6">Glyoxylase, beta-lactamase superfamily II</fullName>
    </submittedName>
</protein>
<sequence>MGYLCIMARIIPLSEGSFTVDATKRFSPFRLGTDNLQDRPHGSLLVEIQPFLVITDRDYILFDAGLGFRNEDGVLQIHQHLIDHGINPMEITKVLMSHLHKDHSGGVSAADPITGERTLTFPNATYYVNNEEMLYAMEHAGKSYLAEDIALLQQRDNVVFTTGNGTIDGYIHYELTGGHCPYHQVFLVDDGEDKVFFGGDVAPQISQMRSRFVAKYDYDGKRSMELRQEFMERGKQEGWTFLFYHDTKEPFAKF</sequence>
<keyword evidence="4" id="KW-0862">Zinc</keyword>
<dbReference type="GO" id="GO:0016787">
    <property type="term" value="F:hydrolase activity"/>
    <property type="evidence" value="ECO:0007669"/>
    <property type="project" value="UniProtKB-KW"/>
</dbReference>
<dbReference type="EMBL" id="FUWZ01000002">
    <property type="protein sequence ID" value="SKA08408.1"/>
    <property type="molecule type" value="Genomic_DNA"/>
</dbReference>
<dbReference type="AlphaFoldDB" id="A0A1T4QYJ7"/>
<evidence type="ECO:0000259" key="5">
    <source>
        <dbReference type="SMART" id="SM00849"/>
    </source>
</evidence>
<evidence type="ECO:0000256" key="1">
    <source>
        <dbReference type="ARBA" id="ARBA00007749"/>
    </source>
</evidence>
<dbReference type="GO" id="GO:0046872">
    <property type="term" value="F:metal ion binding"/>
    <property type="evidence" value="ECO:0007669"/>
    <property type="project" value="UniProtKB-KW"/>
</dbReference>
<dbReference type="Proteomes" id="UP000190367">
    <property type="component" value="Unassembled WGS sequence"/>
</dbReference>
<dbReference type="Pfam" id="PF00753">
    <property type="entry name" value="Lactamase_B"/>
    <property type="match status" value="1"/>
</dbReference>
<organism evidence="6 7">
    <name type="scientific">Chitinophaga eiseniae</name>
    <dbReference type="NCBI Taxonomy" id="634771"/>
    <lineage>
        <taxon>Bacteria</taxon>
        <taxon>Pseudomonadati</taxon>
        <taxon>Bacteroidota</taxon>
        <taxon>Chitinophagia</taxon>
        <taxon>Chitinophagales</taxon>
        <taxon>Chitinophagaceae</taxon>
        <taxon>Chitinophaga</taxon>
    </lineage>
</organism>
<dbReference type="Gene3D" id="3.60.15.10">
    <property type="entry name" value="Ribonuclease Z/Hydroxyacylglutathione hydrolase-like"/>
    <property type="match status" value="1"/>
</dbReference>
<accession>A0A1T4QYJ7</accession>
<keyword evidence="2" id="KW-0479">Metal-binding</keyword>
<evidence type="ECO:0000256" key="4">
    <source>
        <dbReference type="ARBA" id="ARBA00022833"/>
    </source>
</evidence>
<keyword evidence="3" id="KW-0378">Hydrolase</keyword>
<evidence type="ECO:0000313" key="6">
    <source>
        <dbReference type="EMBL" id="SKA08408.1"/>
    </source>
</evidence>
<gene>
    <name evidence="6" type="ORF">SAMN04488128_102651</name>
</gene>
<dbReference type="PANTHER" id="PTHR42978">
    <property type="entry name" value="QUORUM-QUENCHING LACTONASE YTNP-RELATED-RELATED"/>
    <property type="match status" value="1"/>
</dbReference>
<dbReference type="STRING" id="634771.SAMN04488128_102651"/>
<evidence type="ECO:0000256" key="3">
    <source>
        <dbReference type="ARBA" id="ARBA00022801"/>
    </source>
</evidence>
<evidence type="ECO:0000256" key="2">
    <source>
        <dbReference type="ARBA" id="ARBA00022723"/>
    </source>
</evidence>
<dbReference type="InterPro" id="IPR036866">
    <property type="entry name" value="RibonucZ/Hydroxyglut_hydro"/>
</dbReference>
<name>A0A1T4QYJ7_9BACT</name>
<evidence type="ECO:0000313" key="7">
    <source>
        <dbReference type="Proteomes" id="UP000190367"/>
    </source>
</evidence>
<keyword evidence="7" id="KW-1185">Reference proteome</keyword>
<reference evidence="7" key="1">
    <citation type="submission" date="2017-02" db="EMBL/GenBank/DDBJ databases">
        <authorList>
            <person name="Varghese N."/>
            <person name="Submissions S."/>
        </authorList>
    </citation>
    <scope>NUCLEOTIDE SEQUENCE [LARGE SCALE GENOMIC DNA]</scope>
    <source>
        <strain evidence="7">DSM 22224</strain>
    </source>
</reference>
<dbReference type="InterPro" id="IPR051013">
    <property type="entry name" value="MBL_superfamily_lactonases"/>
</dbReference>
<dbReference type="SMART" id="SM00849">
    <property type="entry name" value="Lactamase_B"/>
    <property type="match status" value="1"/>
</dbReference>